<keyword evidence="1" id="KW-1133">Transmembrane helix</keyword>
<reference evidence="2 3" key="1">
    <citation type="journal article" date="2010" name="Nature">
        <title>Genome sequence of the palaeopolyploid soybean.</title>
        <authorList>
            <person name="Schmutz J."/>
            <person name="Cannon S.B."/>
            <person name="Schlueter J."/>
            <person name="Ma J."/>
            <person name="Mitros T."/>
            <person name="Nelson W."/>
            <person name="Hyten D.L."/>
            <person name="Song Q."/>
            <person name="Thelen J.J."/>
            <person name="Cheng J."/>
            <person name="Xu D."/>
            <person name="Hellsten U."/>
            <person name="May G.D."/>
            <person name="Yu Y."/>
            <person name="Sakurai T."/>
            <person name="Umezawa T."/>
            <person name="Bhattacharyya M.K."/>
            <person name="Sandhu D."/>
            <person name="Valliyodan B."/>
            <person name="Lindquist E."/>
            <person name="Peto M."/>
            <person name="Grant D."/>
            <person name="Shu S."/>
            <person name="Goodstein D."/>
            <person name="Barry K."/>
            <person name="Futrell-Griggs M."/>
            <person name="Abernathy B."/>
            <person name="Du J."/>
            <person name="Tian Z."/>
            <person name="Zhu L."/>
            <person name="Gill N."/>
            <person name="Joshi T."/>
            <person name="Libault M."/>
            <person name="Sethuraman A."/>
            <person name="Zhang X.-C."/>
            <person name="Shinozaki K."/>
            <person name="Nguyen H.T."/>
            <person name="Wing R.A."/>
            <person name="Cregan P."/>
            <person name="Specht J."/>
            <person name="Grimwood J."/>
            <person name="Rokhsar D."/>
            <person name="Stacey G."/>
            <person name="Shoemaker R.C."/>
            <person name="Jackson S.A."/>
        </authorList>
    </citation>
    <scope>NUCLEOTIDE SEQUENCE</scope>
    <source>
        <strain evidence="3">cv. Williams 82</strain>
        <tissue evidence="2">Callus</tissue>
    </source>
</reference>
<protein>
    <submittedName>
        <fullName evidence="2 3">Uncharacterized protein</fullName>
    </submittedName>
</protein>
<keyword evidence="4" id="KW-1185">Reference proteome</keyword>
<reference evidence="3" key="2">
    <citation type="submission" date="2018-02" db="UniProtKB">
        <authorList>
            <consortium name="EnsemblPlants"/>
        </authorList>
    </citation>
    <scope>IDENTIFICATION</scope>
    <source>
        <strain evidence="3">Williams 82</strain>
    </source>
</reference>
<evidence type="ECO:0000313" key="4">
    <source>
        <dbReference type="Proteomes" id="UP000008827"/>
    </source>
</evidence>
<feature type="transmembrane region" description="Helical" evidence="1">
    <location>
        <begin position="50"/>
        <end position="67"/>
    </location>
</feature>
<name>A0A0R0IVA5_SOYBN</name>
<reference evidence="2" key="3">
    <citation type="submission" date="2018-07" db="EMBL/GenBank/DDBJ databases">
        <title>WGS assembly of Glycine max.</title>
        <authorList>
            <person name="Schmutz J."/>
            <person name="Cannon S."/>
            <person name="Schlueter J."/>
            <person name="Ma J."/>
            <person name="Mitros T."/>
            <person name="Nelson W."/>
            <person name="Hyten D."/>
            <person name="Song Q."/>
            <person name="Thelen J."/>
            <person name="Cheng J."/>
            <person name="Xu D."/>
            <person name="Hellsten U."/>
            <person name="May G."/>
            <person name="Yu Y."/>
            <person name="Sakurai T."/>
            <person name="Umezawa T."/>
            <person name="Bhattacharyya M."/>
            <person name="Sandhu D."/>
            <person name="Valliyodan B."/>
            <person name="Lindquist E."/>
            <person name="Peto M."/>
            <person name="Grant D."/>
            <person name="Shu S."/>
            <person name="Goodstein D."/>
            <person name="Barry K."/>
            <person name="Futrell-Griggs M."/>
            <person name="Abernathy B."/>
            <person name="Du J."/>
            <person name="Tian Z."/>
            <person name="Zhu L."/>
            <person name="Gill N."/>
            <person name="Joshi T."/>
            <person name="Libault M."/>
            <person name="Sethuraman A."/>
            <person name="Zhang X."/>
            <person name="Shinozaki K."/>
            <person name="Nguyen H."/>
            <person name="Wing R."/>
            <person name="Cregan P."/>
            <person name="Specht J."/>
            <person name="Grimwood J."/>
            <person name="Rokhsar D."/>
            <person name="Stacey G."/>
            <person name="Shoemaker R."/>
            <person name="Jackson S."/>
        </authorList>
    </citation>
    <scope>NUCLEOTIDE SEQUENCE</scope>
    <source>
        <tissue evidence="2">Callus</tissue>
    </source>
</reference>
<gene>
    <name evidence="2" type="ORF">GLYMA_08G316600</name>
</gene>
<dbReference type="AlphaFoldDB" id="A0A0R0IVA5"/>
<dbReference type="InParanoid" id="A0A0R0IVA5"/>
<evidence type="ECO:0000256" key="1">
    <source>
        <dbReference type="SAM" id="Phobius"/>
    </source>
</evidence>
<evidence type="ECO:0000313" key="2">
    <source>
        <dbReference type="EMBL" id="KRH46183.1"/>
    </source>
</evidence>
<sequence length="76" mass="9020">MNRSIINSKVYSKHVHTKNKIFKTEHSNNKIIHHSNTCLNIYSLIMLRNLYMFYHSLLFVYCSHVLIDCCYPNLAS</sequence>
<organism evidence="2">
    <name type="scientific">Glycine max</name>
    <name type="common">Soybean</name>
    <name type="synonym">Glycine hispida</name>
    <dbReference type="NCBI Taxonomy" id="3847"/>
    <lineage>
        <taxon>Eukaryota</taxon>
        <taxon>Viridiplantae</taxon>
        <taxon>Streptophyta</taxon>
        <taxon>Embryophyta</taxon>
        <taxon>Tracheophyta</taxon>
        <taxon>Spermatophyta</taxon>
        <taxon>Magnoliopsida</taxon>
        <taxon>eudicotyledons</taxon>
        <taxon>Gunneridae</taxon>
        <taxon>Pentapetalae</taxon>
        <taxon>rosids</taxon>
        <taxon>fabids</taxon>
        <taxon>Fabales</taxon>
        <taxon>Fabaceae</taxon>
        <taxon>Papilionoideae</taxon>
        <taxon>50 kb inversion clade</taxon>
        <taxon>NPAAA clade</taxon>
        <taxon>indigoferoid/millettioid clade</taxon>
        <taxon>Phaseoleae</taxon>
        <taxon>Glycine</taxon>
        <taxon>Glycine subgen. Soja</taxon>
    </lineage>
</organism>
<dbReference type="Gramene" id="KRH46183">
    <property type="protein sequence ID" value="KRH46183"/>
    <property type="gene ID" value="GLYMA_08G316600"/>
</dbReference>
<dbReference type="EMBL" id="CM000841">
    <property type="protein sequence ID" value="KRH46183.1"/>
    <property type="molecule type" value="Genomic_DNA"/>
</dbReference>
<keyword evidence="1" id="KW-0472">Membrane</keyword>
<dbReference type="EnsemblPlants" id="KRH46183">
    <property type="protein sequence ID" value="KRH46183"/>
    <property type="gene ID" value="GLYMA_08G316600"/>
</dbReference>
<keyword evidence="1" id="KW-0812">Transmembrane</keyword>
<dbReference type="Proteomes" id="UP000008827">
    <property type="component" value="Chromosome 8"/>
</dbReference>
<evidence type="ECO:0000313" key="3">
    <source>
        <dbReference type="EnsemblPlants" id="KRH46183"/>
    </source>
</evidence>
<proteinExistence type="predicted"/>
<accession>A0A0R0IVA5</accession>